<comment type="caution">
    <text evidence="1">The sequence shown here is derived from an EMBL/GenBank/DDBJ whole genome shotgun (WGS) entry which is preliminary data.</text>
</comment>
<gene>
    <name evidence="1" type="ORF">A6D6_01771</name>
</gene>
<proteinExistence type="predicted"/>
<dbReference type="Proteomes" id="UP000771797">
    <property type="component" value="Unassembled WGS sequence"/>
</dbReference>
<keyword evidence="2" id="KW-1185">Reference proteome</keyword>
<sequence length="69" mass="7758">MKHYSKMLTGRPAHVIFLENDNPRNPLNEPVAVFARLRSFPDAPNPNRSAGQVVATAICRGFQWVPNNK</sequence>
<dbReference type="EMBL" id="AQPF01000010">
    <property type="protein sequence ID" value="KAF0806191.1"/>
    <property type="molecule type" value="Genomic_DNA"/>
</dbReference>
<evidence type="ECO:0000313" key="1">
    <source>
        <dbReference type="EMBL" id="KAF0806191.1"/>
    </source>
</evidence>
<organism evidence="1 2">
    <name type="scientific">Alcanivorax xiamenensis</name>
    <dbReference type="NCBI Taxonomy" id="1177156"/>
    <lineage>
        <taxon>Bacteria</taxon>
        <taxon>Pseudomonadati</taxon>
        <taxon>Pseudomonadota</taxon>
        <taxon>Gammaproteobacteria</taxon>
        <taxon>Oceanospirillales</taxon>
        <taxon>Alcanivoracaceae</taxon>
        <taxon>Alcanivorax</taxon>
    </lineage>
</organism>
<name>A0ABQ6Y9E3_9GAMM</name>
<reference evidence="1 2" key="1">
    <citation type="submission" date="2012-09" db="EMBL/GenBank/DDBJ databases">
        <title>Genome Sequence of alkane-degrading Bacterium Alcanivorax sp. 6-D-6.</title>
        <authorList>
            <person name="Lai Q."/>
            <person name="Shao Z."/>
        </authorList>
    </citation>
    <scope>NUCLEOTIDE SEQUENCE [LARGE SCALE GENOMIC DNA]</scope>
    <source>
        <strain evidence="1 2">6-D-6</strain>
    </source>
</reference>
<accession>A0ABQ6Y9E3</accession>
<protein>
    <submittedName>
        <fullName evidence="1">Uncharacterized protein</fullName>
    </submittedName>
</protein>
<evidence type="ECO:0000313" key="2">
    <source>
        <dbReference type="Proteomes" id="UP000771797"/>
    </source>
</evidence>